<evidence type="ECO:0000256" key="6">
    <source>
        <dbReference type="ARBA" id="ARBA00022777"/>
    </source>
</evidence>
<feature type="transmembrane region" description="Helical" evidence="9">
    <location>
        <begin position="199"/>
        <end position="216"/>
    </location>
</feature>
<feature type="transmembrane region" description="Helical" evidence="9">
    <location>
        <begin position="95"/>
        <end position="113"/>
    </location>
</feature>
<evidence type="ECO:0000256" key="2">
    <source>
        <dbReference type="ARBA" id="ARBA00012438"/>
    </source>
</evidence>
<reference evidence="12" key="1">
    <citation type="submission" date="2015-07" db="EMBL/GenBank/DDBJ databases">
        <title>Near-Complete Genome Sequence of the Cellulolytic Bacterium Bacteroides (Pseudobacteroides) cellulosolvens ATCC 35603.</title>
        <authorList>
            <person name="Dassa B."/>
            <person name="Utturkar S.M."/>
            <person name="Klingeman D.M."/>
            <person name="Hurt R.A."/>
            <person name="Keller M."/>
            <person name="Xu J."/>
            <person name="Reddy Y.H.K."/>
            <person name="Borovok I."/>
            <person name="Grinberg I.R."/>
            <person name="Lamed R."/>
            <person name="Zhivin O."/>
            <person name="Bayer E.A."/>
            <person name="Brown S.D."/>
        </authorList>
    </citation>
    <scope>NUCLEOTIDE SEQUENCE [LARGE SCALE GENOMIC DNA]</scope>
    <source>
        <strain evidence="12">DSM 2933</strain>
    </source>
</reference>
<accession>A0A0L6JJN2</accession>
<evidence type="ECO:0000256" key="7">
    <source>
        <dbReference type="ARBA" id="ARBA00022840"/>
    </source>
</evidence>
<dbReference type="PANTHER" id="PTHR43065">
    <property type="entry name" value="SENSOR HISTIDINE KINASE"/>
    <property type="match status" value="1"/>
</dbReference>
<dbReference type="InterPro" id="IPR031621">
    <property type="entry name" value="HisKA_7TM"/>
</dbReference>
<feature type="domain" description="Histidine kinase" evidence="10">
    <location>
        <begin position="370"/>
        <end position="609"/>
    </location>
</feature>
<dbReference type="InterPro" id="IPR035965">
    <property type="entry name" value="PAS-like_dom_sf"/>
</dbReference>
<dbReference type="InterPro" id="IPR036890">
    <property type="entry name" value="HATPase_C_sf"/>
</dbReference>
<dbReference type="STRING" id="398512.Bccel_0867"/>
<feature type="transmembrane region" description="Helical" evidence="9">
    <location>
        <begin position="63"/>
        <end position="89"/>
    </location>
</feature>
<dbReference type="Gene3D" id="3.30.565.10">
    <property type="entry name" value="Histidine kinase-like ATPase, C-terminal domain"/>
    <property type="match status" value="1"/>
</dbReference>
<dbReference type="SUPFAM" id="SSF55785">
    <property type="entry name" value="PYP-like sensor domain (PAS domain)"/>
    <property type="match status" value="1"/>
</dbReference>
<keyword evidence="8" id="KW-0902">Two-component regulatory system</keyword>
<keyword evidence="9" id="KW-0812">Transmembrane</keyword>
<keyword evidence="4" id="KW-0808">Transferase</keyword>
<evidence type="ECO:0000256" key="4">
    <source>
        <dbReference type="ARBA" id="ARBA00022679"/>
    </source>
</evidence>
<dbReference type="SUPFAM" id="SSF47384">
    <property type="entry name" value="Homodimeric domain of signal transducing histidine kinase"/>
    <property type="match status" value="1"/>
</dbReference>
<dbReference type="Gene3D" id="1.10.287.130">
    <property type="match status" value="1"/>
</dbReference>
<dbReference type="AlphaFoldDB" id="A0A0L6JJN2"/>
<dbReference type="SUPFAM" id="SSF55874">
    <property type="entry name" value="ATPase domain of HSP90 chaperone/DNA topoisomerase II/histidine kinase"/>
    <property type="match status" value="1"/>
</dbReference>
<keyword evidence="9" id="KW-0472">Membrane</keyword>
<dbReference type="Gene3D" id="3.30.450.20">
    <property type="entry name" value="PAS domain"/>
    <property type="match status" value="1"/>
</dbReference>
<dbReference type="InterPro" id="IPR003594">
    <property type="entry name" value="HATPase_dom"/>
</dbReference>
<feature type="transmembrane region" description="Helical" evidence="9">
    <location>
        <begin position="143"/>
        <end position="161"/>
    </location>
</feature>
<dbReference type="EMBL" id="LGTC01000001">
    <property type="protein sequence ID" value="KNY25607.1"/>
    <property type="molecule type" value="Genomic_DNA"/>
</dbReference>
<dbReference type="GO" id="GO:0005524">
    <property type="term" value="F:ATP binding"/>
    <property type="evidence" value="ECO:0007669"/>
    <property type="project" value="UniProtKB-KW"/>
</dbReference>
<dbReference type="PRINTS" id="PR00344">
    <property type="entry name" value="BCTRLSENSOR"/>
</dbReference>
<dbReference type="SMART" id="SM00387">
    <property type="entry name" value="HATPase_c"/>
    <property type="match status" value="1"/>
</dbReference>
<evidence type="ECO:0000256" key="9">
    <source>
        <dbReference type="SAM" id="Phobius"/>
    </source>
</evidence>
<evidence type="ECO:0000256" key="1">
    <source>
        <dbReference type="ARBA" id="ARBA00000085"/>
    </source>
</evidence>
<dbReference type="Proteomes" id="UP000036923">
    <property type="component" value="Unassembled WGS sequence"/>
</dbReference>
<dbReference type="RefSeq" id="WP_050753082.1">
    <property type="nucleotide sequence ID" value="NZ_JQKC01000014.1"/>
</dbReference>
<feature type="transmembrane region" description="Helical" evidence="9">
    <location>
        <begin position="173"/>
        <end position="193"/>
    </location>
</feature>
<dbReference type="eggNOG" id="COG4191">
    <property type="taxonomic scope" value="Bacteria"/>
</dbReference>
<dbReference type="Pfam" id="PF02518">
    <property type="entry name" value="HATPase_c"/>
    <property type="match status" value="1"/>
</dbReference>
<evidence type="ECO:0000313" key="12">
    <source>
        <dbReference type="Proteomes" id="UP000036923"/>
    </source>
</evidence>
<protein>
    <recommendedName>
        <fullName evidence="2">histidine kinase</fullName>
        <ecNumber evidence="2">2.7.13.3</ecNumber>
    </recommendedName>
</protein>
<dbReference type="GO" id="GO:0000155">
    <property type="term" value="F:phosphorelay sensor kinase activity"/>
    <property type="evidence" value="ECO:0007669"/>
    <property type="project" value="InterPro"/>
</dbReference>
<evidence type="ECO:0000259" key="10">
    <source>
        <dbReference type="PROSITE" id="PS50109"/>
    </source>
</evidence>
<keyword evidence="3" id="KW-0597">Phosphoprotein</keyword>
<dbReference type="OrthoDB" id="1650586at2"/>
<evidence type="ECO:0000313" key="11">
    <source>
        <dbReference type="EMBL" id="KNY25607.1"/>
    </source>
</evidence>
<evidence type="ECO:0000256" key="5">
    <source>
        <dbReference type="ARBA" id="ARBA00022741"/>
    </source>
</evidence>
<keyword evidence="6" id="KW-0418">Kinase</keyword>
<comment type="caution">
    <text evidence="11">The sequence shown here is derived from an EMBL/GenBank/DDBJ whole genome shotgun (WGS) entry which is preliminary data.</text>
</comment>
<dbReference type="PANTHER" id="PTHR43065:SF10">
    <property type="entry name" value="PEROXIDE STRESS-ACTIVATED HISTIDINE KINASE MAK3"/>
    <property type="match status" value="1"/>
</dbReference>
<dbReference type="Pfam" id="PF16927">
    <property type="entry name" value="HisKA_7TM"/>
    <property type="match status" value="1"/>
</dbReference>
<comment type="catalytic activity">
    <reaction evidence="1">
        <text>ATP + protein L-histidine = ADP + protein N-phospho-L-histidine.</text>
        <dbReference type="EC" id="2.7.13.3"/>
    </reaction>
</comment>
<name>A0A0L6JJN2_9FIRM</name>
<dbReference type="EC" id="2.7.13.3" evidence="2"/>
<dbReference type="PATRIC" id="fig|398512.5.peg.902"/>
<keyword evidence="5" id="KW-0547">Nucleotide-binding</keyword>
<dbReference type="InterPro" id="IPR005467">
    <property type="entry name" value="His_kinase_dom"/>
</dbReference>
<feature type="transmembrane region" description="Helical" evidence="9">
    <location>
        <begin position="31"/>
        <end position="51"/>
    </location>
</feature>
<evidence type="ECO:0000256" key="8">
    <source>
        <dbReference type="ARBA" id="ARBA00023012"/>
    </source>
</evidence>
<dbReference type="PROSITE" id="PS50109">
    <property type="entry name" value="HIS_KIN"/>
    <property type="match status" value="1"/>
</dbReference>
<keyword evidence="7 11" id="KW-0067">ATP-binding</keyword>
<dbReference type="InterPro" id="IPR036097">
    <property type="entry name" value="HisK_dim/P_sf"/>
</dbReference>
<gene>
    <name evidence="11" type="ORF">Bccel_0867</name>
</gene>
<dbReference type="InterPro" id="IPR004358">
    <property type="entry name" value="Sig_transdc_His_kin-like_C"/>
</dbReference>
<sequence>MLIIHLIILASSLFMAALLRNMVKITNKGQIHYLFIGIVSLILFWNICSGFEKWFYDNKWENIIFVNLIYISVCFVPVVVLLLGIVFKVNSIKFNFKYFLLFIIPTVSIILFWTNEYHHLFYISYSFWITNMIFGKYFIIHAIYSYTCIFVGMSFLIYSAFKISGFFSRQMMFILVGFSLPLITNLLYTIKVITVTQDVNALTFSFTTVCFYIAIFKYDFLRVMPIALQIVVDRISNGFIVVDLDLRVVNFNKTMTDIFRNVASLKAKENIFKLCENIIIDIELFKKYIKTAHETNKSIEVEKQFIIKDKLEGFFTIEITPLINKNKHLGTVIMFTDITQQKEDLKIIKKQQEQITEKERLASLGTLMGGISHNLKTPIMSITGCITALEELASEYSESIGNTIVNDNDHLAIANDMKVNICDLKEHISYINNALTAIKNQVVNPDARDNSSFSLEELIININFLMKYELKSNRCSLEIINEAEEDYSINGDIGTLVQILNNLISNSIQAYDKISEVGELKDQDRKIILRISNEDNQIIFMVRDYGKGIPQHIRNKLFKEMVTSKGKEGHGIGLYLSYSKVKLMFNGDMWLESEEGKGTSFFVKIHSTNIAFSRRVIL</sequence>
<keyword evidence="9" id="KW-1133">Transmembrane helix</keyword>
<keyword evidence="12" id="KW-1185">Reference proteome</keyword>
<organism evidence="11 12">
    <name type="scientific">Pseudobacteroides cellulosolvens ATCC 35603 = DSM 2933</name>
    <dbReference type="NCBI Taxonomy" id="398512"/>
    <lineage>
        <taxon>Bacteria</taxon>
        <taxon>Bacillati</taxon>
        <taxon>Bacillota</taxon>
        <taxon>Clostridia</taxon>
        <taxon>Eubacteriales</taxon>
        <taxon>Oscillospiraceae</taxon>
        <taxon>Pseudobacteroides</taxon>
    </lineage>
</organism>
<evidence type="ECO:0000256" key="3">
    <source>
        <dbReference type="ARBA" id="ARBA00022553"/>
    </source>
</evidence>
<proteinExistence type="predicted"/>